<dbReference type="InterPro" id="IPR013611">
    <property type="entry name" value="Transp-assoc_OB_typ2"/>
</dbReference>
<dbReference type="SMART" id="SM00382">
    <property type="entry name" value="AAA"/>
    <property type="match status" value="1"/>
</dbReference>
<dbReference type="SUPFAM" id="SSF50331">
    <property type="entry name" value="MOP-like"/>
    <property type="match status" value="1"/>
</dbReference>
<dbReference type="EMBL" id="JAVFKP010000007">
    <property type="protein sequence ID" value="MDQ4628907.1"/>
    <property type="molecule type" value="Genomic_DNA"/>
</dbReference>
<comment type="caution">
    <text evidence="6">The sequence shown here is derived from an EMBL/GenBank/DDBJ whole genome shotgun (WGS) entry which is preliminary data.</text>
</comment>
<proteinExistence type="predicted"/>
<dbReference type="PROSITE" id="PS50893">
    <property type="entry name" value="ABC_TRANSPORTER_2"/>
    <property type="match status" value="1"/>
</dbReference>
<evidence type="ECO:0000259" key="5">
    <source>
        <dbReference type="PROSITE" id="PS50893"/>
    </source>
</evidence>
<evidence type="ECO:0000256" key="1">
    <source>
        <dbReference type="ARBA" id="ARBA00022448"/>
    </source>
</evidence>
<accession>A0ABU0XZW9</accession>
<dbReference type="GO" id="GO:0005524">
    <property type="term" value="F:ATP binding"/>
    <property type="evidence" value="ECO:0007669"/>
    <property type="project" value="UniProtKB-KW"/>
</dbReference>
<dbReference type="PANTHER" id="PTHR42781">
    <property type="entry name" value="SPERMIDINE/PUTRESCINE IMPORT ATP-BINDING PROTEIN POTA"/>
    <property type="match status" value="1"/>
</dbReference>
<evidence type="ECO:0000256" key="2">
    <source>
        <dbReference type="ARBA" id="ARBA00022475"/>
    </source>
</evidence>
<keyword evidence="2" id="KW-1003">Cell membrane</keyword>
<dbReference type="InterPro" id="IPR027417">
    <property type="entry name" value="P-loop_NTPase"/>
</dbReference>
<dbReference type="SUPFAM" id="SSF52540">
    <property type="entry name" value="P-loop containing nucleoside triphosphate hydrolases"/>
    <property type="match status" value="1"/>
</dbReference>
<dbReference type="Gene3D" id="2.40.50.100">
    <property type="match status" value="1"/>
</dbReference>
<dbReference type="InterPro" id="IPR017871">
    <property type="entry name" value="ABC_transporter-like_CS"/>
</dbReference>
<keyword evidence="2" id="KW-0472">Membrane</keyword>
<evidence type="ECO:0000256" key="3">
    <source>
        <dbReference type="ARBA" id="ARBA00022741"/>
    </source>
</evidence>
<keyword evidence="1" id="KW-0813">Transport</keyword>
<organism evidence="6 7">
    <name type="scientific">Janthinobacterium lividum</name>
    <dbReference type="NCBI Taxonomy" id="29581"/>
    <lineage>
        <taxon>Bacteria</taxon>
        <taxon>Pseudomonadati</taxon>
        <taxon>Pseudomonadota</taxon>
        <taxon>Betaproteobacteria</taxon>
        <taxon>Burkholderiales</taxon>
        <taxon>Oxalobacteraceae</taxon>
        <taxon>Janthinobacterium</taxon>
    </lineage>
</organism>
<dbReference type="InterPro" id="IPR050093">
    <property type="entry name" value="ABC_SmlMolc_Importer"/>
</dbReference>
<keyword evidence="3" id="KW-0547">Nucleotide-binding</keyword>
<reference evidence="6 7" key="1">
    <citation type="submission" date="2023-08" db="EMBL/GenBank/DDBJ databases">
        <title>Draft genome sequence of Janthinobacterium lividum.</title>
        <authorList>
            <person name="Chun B.H."/>
            <person name="Lee Y."/>
        </authorList>
    </citation>
    <scope>NUCLEOTIDE SEQUENCE [LARGE SCALE GENOMIC DNA]</scope>
    <source>
        <strain evidence="6 7">AMJK</strain>
    </source>
</reference>
<dbReference type="RefSeq" id="WP_070260613.1">
    <property type="nucleotide sequence ID" value="NZ_CBCRWJ010000019.1"/>
</dbReference>
<evidence type="ECO:0000256" key="4">
    <source>
        <dbReference type="ARBA" id="ARBA00022840"/>
    </source>
</evidence>
<dbReference type="PROSITE" id="PS00211">
    <property type="entry name" value="ABC_TRANSPORTER_1"/>
    <property type="match status" value="1"/>
</dbReference>
<keyword evidence="7" id="KW-1185">Reference proteome</keyword>
<dbReference type="Pfam" id="PF08402">
    <property type="entry name" value="TOBE_2"/>
    <property type="match status" value="1"/>
</dbReference>
<gene>
    <name evidence="6" type="ORF">RB624_23765</name>
</gene>
<dbReference type="Gene3D" id="3.40.50.300">
    <property type="entry name" value="P-loop containing nucleotide triphosphate hydrolases"/>
    <property type="match status" value="1"/>
</dbReference>
<dbReference type="PANTHER" id="PTHR42781:SF4">
    <property type="entry name" value="SPERMIDINE_PUTRESCINE IMPORT ATP-BINDING PROTEIN POTA"/>
    <property type="match status" value="1"/>
</dbReference>
<dbReference type="InterPro" id="IPR003593">
    <property type="entry name" value="AAA+_ATPase"/>
</dbReference>
<dbReference type="InterPro" id="IPR008995">
    <property type="entry name" value="Mo/tungstate-bd_C_term_dom"/>
</dbReference>
<dbReference type="InterPro" id="IPR003439">
    <property type="entry name" value="ABC_transporter-like_ATP-bd"/>
</dbReference>
<evidence type="ECO:0000313" key="6">
    <source>
        <dbReference type="EMBL" id="MDQ4628907.1"/>
    </source>
</evidence>
<dbReference type="Proteomes" id="UP001237592">
    <property type="component" value="Unassembled WGS sequence"/>
</dbReference>
<name>A0ABU0XZW9_9BURK</name>
<dbReference type="Pfam" id="PF00005">
    <property type="entry name" value="ABC_tran"/>
    <property type="match status" value="1"/>
</dbReference>
<keyword evidence="4 6" id="KW-0067">ATP-binding</keyword>
<sequence length="350" mass="37053">MAAAQIQLQGVSKRYGTVTAVDDVSLTIEAGSLTTLLGPSGCGKTTMLRMLAGLELASAGRILIGGRDVTHVGAAGRNVTMVFQSYALFPHMSVFDNVAYGLRLAGRPKAEVQERAMAGLALTGLDAYARRWPSELSGGQQQRVAIARALVLEPEVLLFDEPLSNLDTQLRRMLRKEIRELQQRLQLTVVYVTHDQAEALAISDQVVLMHRGKVAQASTPQGIYRAPRDAFVATFLGDCNLAPGRLMAIEGALGRVCMGGLELRLPHCGQAPGPVQLAMRPQALRLAGAGQAGGVAAEITSVTFLGGLLEIELRTAFGPWLVHAAPQAGLAPGMPVTVMLDTSSMALLAA</sequence>
<evidence type="ECO:0000313" key="7">
    <source>
        <dbReference type="Proteomes" id="UP001237592"/>
    </source>
</evidence>
<protein>
    <submittedName>
        <fullName evidence="6">ABC transporter ATP-binding protein</fullName>
    </submittedName>
</protein>
<feature type="domain" description="ABC transporter" evidence="5">
    <location>
        <begin position="6"/>
        <end position="236"/>
    </location>
</feature>